<reference evidence="7" key="1">
    <citation type="submission" date="2013-04" db="EMBL/GenBank/DDBJ databases">
        <authorList>
            <person name="Qu J."/>
            <person name="Murali S.C."/>
            <person name="Bandaranaike D."/>
            <person name="Bellair M."/>
            <person name="Blankenburg K."/>
            <person name="Chao H."/>
            <person name="Dinh H."/>
            <person name="Doddapaneni H."/>
            <person name="Downs B."/>
            <person name="Dugan-Rocha S."/>
            <person name="Elkadiri S."/>
            <person name="Gnanaolivu R.D."/>
            <person name="Hernandez B."/>
            <person name="Javaid M."/>
            <person name="Jayaseelan J.C."/>
            <person name="Lee S."/>
            <person name="Li M."/>
            <person name="Ming W."/>
            <person name="Munidasa M."/>
            <person name="Muniz J."/>
            <person name="Nguyen L."/>
            <person name="Ongeri F."/>
            <person name="Osuji N."/>
            <person name="Pu L.-L."/>
            <person name="Puazo M."/>
            <person name="Qu C."/>
            <person name="Quiroz J."/>
            <person name="Raj R."/>
            <person name="Weissenberger G."/>
            <person name="Xin Y."/>
            <person name="Zou X."/>
            <person name="Han Y."/>
            <person name="Richards S."/>
            <person name="Worley K."/>
            <person name="Muzny D."/>
            <person name="Gibbs R."/>
        </authorList>
    </citation>
    <scope>NUCLEOTIDE SEQUENCE</scope>
    <source>
        <strain evidence="7">Sampled in the wild</strain>
    </source>
</reference>
<dbReference type="EMBL" id="KZ308120">
    <property type="protein sequence ID" value="KAG8222024.1"/>
    <property type="molecule type" value="Genomic_DNA"/>
</dbReference>
<feature type="transmembrane region" description="Helical" evidence="6">
    <location>
        <begin position="45"/>
        <end position="62"/>
    </location>
</feature>
<dbReference type="Proteomes" id="UP000792457">
    <property type="component" value="Unassembled WGS sequence"/>
</dbReference>
<organism evidence="7 8">
    <name type="scientific">Ladona fulva</name>
    <name type="common">Scarce chaser dragonfly</name>
    <name type="synonym">Libellula fulva</name>
    <dbReference type="NCBI Taxonomy" id="123851"/>
    <lineage>
        <taxon>Eukaryota</taxon>
        <taxon>Metazoa</taxon>
        <taxon>Ecdysozoa</taxon>
        <taxon>Arthropoda</taxon>
        <taxon>Hexapoda</taxon>
        <taxon>Insecta</taxon>
        <taxon>Pterygota</taxon>
        <taxon>Palaeoptera</taxon>
        <taxon>Odonata</taxon>
        <taxon>Epiprocta</taxon>
        <taxon>Anisoptera</taxon>
        <taxon>Libelluloidea</taxon>
        <taxon>Libellulidae</taxon>
        <taxon>Ladona</taxon>
    </lineage>
</organism>
<gene>
    <name evidence="7" type="ORF">J437_LFUL002785</name>
</gene>
<dbReference type="GO" id="GO:0005739">
    <property type="term" value="C:mitochondrion"/>
    <property type="evidence" value="ECO:0007669"/>
    <property type="project" value="TreeGrafter"/>
</dbReference>
<dbReference type="GO" id="GO:0016020">
    <property type="term" value="C:membrane"/>
    <property type="evidence" value="ECO:0007669"/>
    <property type="project" value="UniProtKB-SubCell"/>
</dbReference>
<protein>
    <recommendedName>
        <fullName evidence="9">Mpv17-like protein</fullName>
    </recommendedName>
</protein>
<dbReference type="PANTHER" id="PTHR11266">
    <property type="entry name" value="PEROXISOMAL MEMBRANE PROTEIN 2, PXMP2 MPV17"/>
    <property type="match status" value="1"/>
</dbReference>
<keyword evidence="4 6" id="KW-1133">Transmembrane helix</keyword>
<evidence type="ECO:0000313" key="7">
    <source>
        <dbReference type="EMBL" id="KAG8222024.1"/>
    </source>
</evidence>
<evidence type="ECO:0000256" key="3">
    <source>
        <dbReference type="ARBA" id="ARBA00022692"/>
    </source>
</evidence>
<accession>A0A8K0JTK8</accession>
<name>A0A8K0JTK8_LADFU</name>
<dbReference type="Pfam" id="PF04117">
    <property type="entry name" value="Mpv17_PMP22"/>
    <property type="match status" value="1"/>
</dbReference>
<comment type="subcellular location">
    <subcellularLocation>
        <location evidence="1">Membrane</location>
        <topology evidence="1">Multi-pass membrane protein</topology>
    </subcellularLocation>
</comment>
<evidence type="ECO:0000256" key="2">
    <source>
        <dbReference type="ARBA" id="ARBA00006824"/>
    </source>
</evidence>
<keyword evidence="3 6" id="KW-0812">Transmembrane</keyword>
<evidence type="ECO:0000313" key="8">
    <source>
        <dbReference type="Proteomes" id="UP000792457"/>
    </source>
</evidence>
<comment type="caution">
    <text evidence="7">The sequence shown here is derived from an EMBL/GenBank/DDBJ whole genome shotgun (WGS) entry which is preliminary data.</text>
</comment>
<sequence length="101" mass="11327">MQAVVEQITYTPFAMVCFYFIMSLMESKGVDGAAEEVSNKFLPTYKVGVCVWPILTTINFTFVSERNRVPFVSVCSLMWTTFLSFMKQADAEAARSAVTLS</sequence>
<comment type="similarity">
    <text evidence="2 6">Belongs to the peroxisomal membrane protein PXMP2/4 family.</text>
</comment>
<keyword evidence="8" id="KW-1185">Reference proteome</keyword>
<evidence type="ECO:0000256" key="5">
    <source>
        <dbReference type="ARBA" id="ARBA00023136"/>
    </source>
</evidence>
<dbReference type="InterPro" id="IPR007248">
    <property type="entry name" value="Mpv17_PMP22"/>
</dbReference>
<dbReference type="OrthoDB" id="430207at2759"/>
<dbReference type="AlphaFoldDB" id="A0A8K0JTK8"/>
<keyword evidence="5 6" id="KW-0472">Membrane</keyword>
<evidence type="ECO:0000256" key="4">
    <source>
        <dbReference type="ARBA" id="ARBA00022989"/>
    </source>
</evidence>
<feature type="transmembrane region" description="Helical" evidence="6">
    <location>
        <begin position="7"/>
        <end position="25"/>
    </location>
</feature>
<evidence type="ECO:0000256" key="1">
    <source>
        <dbReference type="ARBA" id="ARBA00004141"/>
    </source>
</evidence>
<dbReference type="PANTHER" id="PTHR11266:SF75">
    <property type="entry name" value="IP10007P-RELATED"/>
    <property type="match status" value="1"/>
</dbReference>
<evidence type="ECO:0008006" key="9">
    <source>
        <dbReference type="Google" id="ProtNLM"/>
    </source>
</evidence>
<reference evidence="7" key="2">
    <citation type="submission" date="2017-10" db="EMBL/GenBank/DDBJ databases">
        <title>Ladona fulva Genome sequencing and assembly.</title>
        <authorList>
            <person name="Murali S."/>
            <person name="Richards S."/>
            <person name="Bandaranaike D."/>
            <person name="Bellair M."/>
            <person name="Blankenburg K."/>
            <person name="Chao H."/>
            <person name="Dinh H."/>
            <person name="Doddapaneni H."/>
            <person name="Dugan-Rocha S."/>
            <person name="Elkadiri S."/>
            <person name="Gnanaolivu R."/>
            <person name="Hernandez B."/>
            <person name="Skinner E."/>
            <person name="Javaid M."/>
            <person name="Lee S."/>
            <person name="Li M."/>
            <person name="Ming W."/>
            <person name="Munidasa M."/>
            <person name="Muniz J."/>
            <person name="Nguyen L."/>
            <person name="Hughes D."/>
            <person name="Osuji N."/>
            <person name="Pu L.-L."/>
            <person name="Puazo M."/>
            <person name="Qu C."/>
            <person name="Quiroz J."/>
            <person name="Raj R."/>
            <person name="Weissenberger G."/>
            <person name="Xin Y."/>
            <person name="Zou X."/>
            <person name="Han Y."/>
            <person name="Worley K."/>
            <person name="Muzny D."/>
            <person name="Gibbs R."/>
        </authorList>
    </citation>
    <scope>NUCLEOTIDE SEQUENCE</scope>
    <source>
        <strain evidence="7">Sampled in the wild</strain>
    </source>
</reference>
<evidence type="ECO:0000256" key="6">
    <source>
        <dbReference type="RuleBase" id="RU363053"/>
    </source>
</evidence>
<proteinExistence type="inferred from homology"/>